<dbReference type="Proteomes" id="UP000315349">
    <property type="component" value="Chromosome"/>
</dbReference>
<sequence length="447" mass="47270">MQPTLPTTSWMHLDGPAHLFDVRTVTLGISLANCVDRSLHRFCENVYQRITSAASRYVETCHQVSGEMGVPVIQRWLSVTAIDHLADGFTAEDLFHIARTLDGAAANVRVDAIGGFSAWMQHGLSGGARQLIESLPQALSQTERVHSAIVAGTSEVGINFSGLLPVAQQLLELSRLTKDRPGTAARMSVVANPPSACFGKAGCPDGMPDMQLYSGISAPRIINQCLRARMAEDPDCRLEDLAAEVRTATFRATRAAELTGREIARRLGATWGGIDLTVAPSLRPGDSIAELMGLMGIERFGAPGTAALIALIDRAVRDGGRFAATRICGSWGVRLPLMDDVGLTEALRSGEMSFNQLSLLTGVGAQGLDLVPVPGDTDAETLAAVLADQMSIGHASGRPVTVRLVPVQGKTGGDSISMGGMNQSAIVLPMLATGRSNTMARRGGRLP</sequence>
<dbReference type="SUPFAM" id="SSF51998">
    <property type="entry name" value="PFL-like glycyl radical enzymes"/>
    <property type="match status" value="1"/>
</dbReference>
<dbReference type="OrthoDB" id="9763001at2"/>
<dbReference type="CDD" id="cd08025">
    <property type="entry name" value="RNR_PFL_like_DUF711"/>
    <property type="match status" value="1"/>
</dbReference>
<name>A0A518GKS7_9PLAN</name>
<dbReference type="AlphaFoldDB" id="A0A518GKS7"/>
<protein>
    <submittedName>
        <fullName evidence="1">Uncharacterized protein</fullName>
    </submittedName>
</protein>
<gene>
    <name evidence="1" type="ORF">Spb1_10360</name>
</gene>
<reference evidence="1 2" key="1">
    <citation type="submission" date="2019-02" db="EMBL/GenBank/DDBJ databases">
        <title>Deep-cultivation of Planctomycetes and their phenomic and genomic characterization uncovers novel biology.</title>
        <authorList>
            <person name="Wiegand S."/>
            <person name="Jogler M."/>
            <person name="Boedeker C."/>
            <person name="Pinto D."/>
            <person name="Vollmers J."/>
            <person name="Rivas-Marin E."/>
            <person name="Kohn T."/>
            <person name="Peeters S.H."/>
            <person name="Heuer A."/>
            <person name="Rast P."/>
            <person name="Oberbeckmann S."/>
            <person name="Bunk B."/>
            <person name="Jeske O."/>
            <person name="Meyerdierks A."/>
            <person name="Storesund J.E."/>
            <person name="Kallscheuer N."/>
            <person name="Luecker S."/>
            <person name="Lage O.M."/>
            <person name="Pohl T."/>
            <person name="Merkel B.J."/>
            <person name="Hornburger P."/>
            <person name="Mueller R.-W."/>
            <person name="Bruemmer F."/>
            <person name="Labrenz M."/>
            <person name="Spormann A.M."/>
            <person name="Op den Camp H."/>
            <person name="Overmann J."/>
            <person name="Amann R."/>
            <person name="Jetten M.S.M."/>
            <person name="Mascher T."/>
            <person name="Medema M.H."/>
            <person name="Devos D.P."/>
            <person name="Kaster A.-K."/>
            <person name="Ovreas L."/>
            <person name="Rohde M."/>
            <person name="Galperin M.Y."/>
            <person name="Jogler C."/>
        </authorList>
    </citation>
    <scope>NUCLEOTIDE SEQUENCE [LARGE SCALE GENOMIC DNA]</scope>
    <source>
        <strain evidence="1 2">Spb1</strain>
    </source>
</reference>
<dbReference type="NCBIfam" id="NF003700">
    <property type="entry name" value="PRK05313.1"/>
    <property type="match status" value="1"/>
</dbReference>
<proteinExistence type="predicted"/>
<dbReference type="InterPro" id="IPR007841">
    <property type="entry name" value="UPF0210"/>
</dbReference>
<dbReference type="EMBL" id="CP036299">
    <property type="protein sequence ID" value="QDV29167.1"/>
    <property type="molecule type" value="Genomic_DNA"/>
</dbReference>
<organism evidence="1 2">
    <name type="scientific">Planctopirus ephydatiae</name>
    <dbReference type="NCBI Taxonomy" id="2528019"/>
    <lineage>
        <taxon>Bacteria</taxon>
        <taxon>Pseudomonadati</taxon>
        <taxon>Planctomycetota</taxon>
        <taxon>Planctomycetia</taxon>
        <taxon>Planctomycetales</taxon>
        <taxon>Planctomycetaceae</taxon>
        <taxon>Planctopirus</taxon>
    </lineage>
</organism>
<evidence type="ECO:0000313" key="2">
    <source>
        <dbReference type="Proteomes" id="UP000315349"/>
    </source>
</evidence>
<evidence type="ECO:0000313" key="1">
    <source>
        <dbReference type="EMBL" id="QDV29167.1"/>
    </source>
</evidence>
<dbReference type="PANTHER" id="PTHR37560:SF1">
    <property type="entry name" value="UPF0210 PROTEIN MJ1665"/>
    <property type="match status" value="1"/>
</dbReference>
<accession>A0A518GKS7</accession>
<dbReference type="RefSeq" id="WP_145296671.1">
    <property type="nucleotide sequence ID" value="NZ_CP036299.1"/>
</dbReference>
<keyword evidence="2" id="KW-1185">Reference proteome</keyword>
<dbReference type="PANTHER" id="PTHR37560">
    <property type="entry name" value="UPF0210 PROTEIN SPR0218"/>
    <property type="match status" value="1"/>
</dbReference>
<dbReference type="Gene3D" id="3.20.70.20">
    <property type="match status" value="1"/>
</dbReference>
<dbReference type="Pfam" id="PF05167">
    <property type="entry name" value="DUF711"/>
    <property type="match status" value="1"/>
</dbReference>
<dbReference type="KEGG" id="peh:Spb1_10360"/>